<accession>N8YHK4</accession>
<comment type="caution">
    <text evidence="1">The sequence shown here is derived from an EMBL/GenBank/DDBJ whole genome shotgun (WGS) entry which is preliminary data.</text>
</comment>
<keyword evidence="2" id="KW-1185">Reference proteome</keyword>
<gene>
    <name evidence="1" type="ORF">F964_00560</name>
</gene>
<dbReference type="RefSeq" id="WP_004817477.1">
    <property type="nucleotide sequence ID" value="NZ_KB849455.1"/>
</dbReference>
<reference evidence="1 2" key="1">
    <citation type="submission" date="2013-02" db="EMBL/GenBank/DDBJ databases">
        <title>The Genome Sequence of Acinetobacter guillouiae NIPH 991.</title>
        <authorList>
            <consortium name="The Broad Institute Genome Sequencing Platform"/>
            <consortium name="The Broad Institute Genome Sequencing Center for Infectious Disease"/>
            <person name="Cerqueira G."/>
            <person name="Feldgarden M."/>
            <person name="Courvalin P."/>
            <person name="Perichon B."/>
            <person name="Grillot-Courvalin C."/>
            <person name="Clermont D."/>
            <person name="Rocha E."/>
            <person name="Yoon E.-J."/>
            <person name="Nemec A."/>
            <person name="Walker B."/>
            <person name="Young S.K."/>
            <person name="Zeng Q."/>
            <person name="Gargeya S."/>
            <person name="Fitzgerald M."/>
            <person name="Haas B."/>
            <person name="Abouelleil A."/>
            <person name="Alvarado L."/>
            <person name="Arachchi H.M."/>
            <person name="Berlin A.M."/>
            <person name="Chapman S.B."/>
            <person name="Dewar J."/>
            <person name="Goldberg J."/>
            <person name="Griggs A."/>
            <person name="Gujja S."/>
            <person name="Hansen M."/>
            <person name="Howarth C."/>
            <person name="Imamovic A."/>
            <person name="Larimer J."/>
            <person name="McCowan C."/>
            <person name="Murphy C."/>
            <person name="Neiman D."/>
            <person name="Pearson M."/>
            <person name="Priest M."/>
            <person name="Roberts A."/>
            <person name="Saif S."/>
            <person name="Shea T."/>
            <person name="Sisk P."/>
            <person name="Sykes S."/>
            <person name="Wortman J."/>
            <person name="Nusbaum C."/>
            <person name="Birren B."/>
        </authorList>
    </citation>
    <scope>NUCLEOTIDE SEQUENCE [LARGE SCALE GENOMIC DNA]</scope>
    <source>
        <strain evidence="1 2">NIPH 991</strain>
    </source>
</reference>
<dbReference type="AlphaFoldDB" id="N8YHK4"/>
<organism evidence="1 2">
    <name type="scientific">Acinetobacter guillouiae NIPH 991</name>
    <dbReference type="NCBI Taxonomy" id="1217656"/>
    <lineage>
        <taxon>Bacteria</taxon>
        <taxon>Pseudomonadati</taxon>
        <taxon>Pseudomonadota</taxon>
        <taxon>Gammaproteobacteria</taxon>
        <taxon>Moraxellales</taxon>
        <taxon>Moraxellaceae</taxon>
        <taxon>Acinetobacter</taxon>
    </lineage>
</organism>
<dbReference type="PATRIC" id="fig|1217656.3.peg.544"/>
<evidence type="ECO:0000313" key="2">
    <source>
        <dbReference type="Proteomes" id="UP000013148"/>
    </source>
</evidence>
<sequence length="150" mass="17304">MHKQIENLSIEQMREIVEGAPERAEVCIPCLEDVMYFAKRDDGKWFKWSNGYNQWLEYFGKVDPMDLAMDLNDLRTAIAKHDSQEFKVGDWVLTTDPWFGKALLRITGFAMVAEKTAFFECGGFFRVSALRHATSLEIKAGHRLEAERHG</sequence>
<protein>
    <submittedName>
        <fullName evidence="1">Uncharacterized protein</fullName>
    </submittedName>
</protein>
<evidence type="ECO:0000313" key="1">
    <source>
        <dbReference type="EMBL" id="ENV18760.1"/>
    </source>
</evidence>
<dbReference type="HOGENOM" id="CLU_1773342_0_0_6"/>
<proteinExistence type="predicted"/>
<dbReference type="EMBL" id="APPJ01000004">
    <property type="protein sequence ID" value="ENV18760.1"/>
    <property type="molecule type" value="Genomic_DNA"/>
</dbReference>
<dbReference type="Proteomes" id="UP000013148">
    <property type="component" value="Unassembled WGS sequence"/>
</dbReference>
<name>N8YHK4_ACIGI</name>